<gene>
    <name evidence="3" type="ORF">Slin15195_G050020</name>
</gene>
<feature type="compositionally biased region" description="Basic and acidic residues" evidence="1">
    <location>
        <begin position="817"/>
        <end position="827"/>
    </location>
</feature>
<evidence type="ECO:0000313" key="4">
    <source>
        <dbReference type="Proteomes" id="UP001056384"/>
    </source>
</evidence>
<feature type="region of interest" description="Disordered" evidence="1">
    <location>
        <begin position="643"/>
        <end position="716"/>
    </location>
</feature>
<dbReference type="Gene3D" id="2.40.50.140">
    <property type="entry name" value="Nucleic acid-binding proteins"/>
    <property type="match status" value="1"/>
</dbReference>
<feature type="compositionally biased region" description="Polar residues" evidence="1">
    <location>
        <begin position="357"/>
        <end position="367"/>
    </location>
</feature>
<dbReference type="EMBL" id="CP099420">
    <property type="protein sequence ID" value="USW51683.1"/>
    <property type="molecule type" value="Genomic_DNA"/>
</dbReference>
<feature type="region of interest" description="Disordered" evidence="1">
    <location>
        <begin position="1309"/>
        <end position="1596"/>
    </location>
</feature>
<evidence type="ECO:0000256" key="1">
    <source>
        <dbReference type="SAM" id="MobiDB-lite"/>
    </source>
</evidence>
<feature type="region of interest" description="Disordered" evidence="1">
    <location>
        <begin position="291"/>
        <end position="537"/>
    </location>
</feature>
<evidence type="ECO:0000259" key="2">
    <source>
        <dbReference type="SMART" id="SM00976"/>
    </source>
</evidence>
<feature type="compositionally biased region" description="Polar residues" evidence="1">
    <location>
        <begin position="1066"/>
        <end position="1083"/>
    </location>
</feature>
<feature type="compositionally biased region" description="Polar residues" evidence="1">
    <location>
        <begin position="1475"/>
        <end position="1489"/>
    </location>
</feature>
<feature type="compositionally biased region" description="Polar residues" evidence="1">
    <location>
        <begin position="407"/>
        <end position="417"/>
    </location>
</feature>
<dbReference type="InterPro" id="IPR011564">
    <property type="entry name" value="Telomer_end-bd_POT1/Cdc13"/>
</dbReference>
<feature type="compositionally biased region" description="Polar residues" evidence="1">
    <location>
        <begin position="487"/>
        <end position="496"/>
    </location>
</feature>
<dbReference type="GO" id="GO:0000723">
    <property type="term" value="P:telomere maintenance"/>
    <property type="evidence" value="ECO:0007669"/>
    <property type="project" value="InterPro"/>
</dbReference>
<feature type="compositionally biased region" description="Low complexity" evidence="1">
    <location>
        <begin position="1020"/>
        <end position="1038"/>
    </location>
</feature>
<reference evidence="3" key="1">
    <citation type="submission" date="2022-06" db="EMBL/GenBank/DDBJ databases">
        <title>Complete genome sequences of two strains of the flax pathogen Septoria linicola.</title>
        <authorList>
            <person name="Lapalu N."/>
            <person name="Simon A."/>
            <person name="Demenou B."/>
            <person name="Paumier D."/>
            <person name="Guillot M.-P."/>
            <person name="Gout L."/>
            <person name="Valade R."/>
        </authorList>
    </citation>
    <scope>NUCLEOTIDE SEQUENCE</scope>
    <source>
        <strain evidence="3">SE15195</strain>
    </source>
</reference>
<feature type="compositionally biased region" description="Polar residues" evidence="1">
    <location>
        <begin position="1272"/>
        <end position="1297"/>
    </location>
</feature>
<feature type="compositionally biased region" description="Polar residues" evidence="1">
    <location>
        <begin position="771"/>
        <end position="784"/>
    </location>
</feature>
<accession>A0A9Q9AR84</accession>
<feature type="region of interest" description="Disordered" evidence="1">
    <location>
        <begin position="204"/>
        <end position="258"/>
    </location>
</feature>
<organism evidence="3 4">
    <name type="scientific">Septoria linicola</name>
    <dbReference type="NCBI Taxonomy" id="215465"/>
    <lineage>
        <taxon>Eukaryota</taxon>
        <taxon>Fungi</taxon>
        <taxon>Dikarya</taxon>
        <taxon>Ascomycota</taxon>
        <taxon>Pezizomycotina</taxon>
        <taxon>Dothideomycetes</taxon>
        <taxon>Dothideomycetidae</taxon>
        <taxon>Mycosphaerellales</taxon>
        <taxon>Mycosphaerellaceae</taxon>
        <taxon>Septoria</taxon>
    </lineage>
</organism>
<dbReference type="Proteomes" id="UP001056384">
    <property type="component" value="Chromosome 3"/>
</dbReference>
<feature type="region of interest" description="Disordered" evidence="1">
    <location>
        <begin position="1107"/>
        <end position="1216"/>
    </location>
</feature>
<dbReference type="GO" id="GO:0003677">
    <property type="term" value="F:DNA binding"/>
    <property type="evidence" value="ECO:0007669"/>
    <property type="project" value="InterPro"/>
</dbReference>
<feature type="region of interest" description="Disordered" evidence="1">
    <location>
        <begin position="1774"/>
        <end position="1818"/>
    </location>
</feature>
<feature type="compositionally biased region" description="Basic and acidic residues" evidence="1">
    <location>
        <begin position="654"/>
        <end position="670"/>
    </location>
</feature>
<name>A0A9Q9AR84_9PEZI</name>
<feature type="compositionally biased region" description="Polar residues" evidence="1">
    <location>
        <begin position="1326"/>
        <end position="1351"/>
    </location>
</feature>
<dbReference type="InterPro" id="IPR012340">
    <property type="entry name" value="NA-bd_OB-fold"/>
</dbReference>
<evidence type="ECO:0000313" key="3">
    <source>
        <dbReference type="EMBL" id="USW51683.1"/>
    </source>
</evidence>
<feature type="compositionally biased region" description="Low complexity" evidence="1">
    <location>
        <begin position="1564"/>
        <end position="1573"/>
    </location>
</feature>
<feature type="compositionally biased region" description="Polar residues" evidence="1">
    <location>
        <begin position="1201"/>
        <end position="1216"/>
    </location>
</feature>
<sequence>MAAILPITSLDPDSTPPPDKSIRAVVSLYWPYSSSTEQCALLLSDPDPRLRSRRGQVRVRFTAASATAVAQGRVGVGDEVLLDLRGVRWASDGTRVATPGKSVEDELVYKGELSLRIVKKAGGSKTIDQHLTVNVSTPPPDEDHDARQTPARNTRVTNLRNSQGAVDLVPIYSSPAFVRRQRLSGDGFVKEAVYDPFADIDQELENEQPRKRQRISDVSSWRFAGRSPSPEKQRPAQGRNEVVGTLQSTTSSRQEEAQATVVQIRKQAADPMDGLAVDVDQDTELVEEMQLAQDTTDTSREIQSLPVKLSPLPPPIPNLSSRDRDQPPADITMLPPPLPRLQMPDDPFVSQPDETRSISQLELQRPSTPELKAVPASALPLPSPFPQETEKLPLKSPRSTARDEPETTATRPRPSSQHKADLDDASDDGVRLQVNPTITALAKQHKQATTASESGSTRTLEKALRDPASQQPNSSTDGGSNDAVRGYSSQATTRYTFSRPRTAASQTEVYPEPRESGSDTEEDEVMHKAYSQQMQSRARDVLAREGIKTRDWVHRGESAEFIQQTGIVPESSAETDEAGGSNGVSDDDDGMLSIHEQDVQHTFVQEPEAMSATESANLTVHTEEVPADQDELMIDVRSRLLPAHRQTASQSPAEDDRRAAPLASPKKEPRSQQPTATILDRSRTDADTLETPQVATMPKPTISQNVQRVPPKTPAKTLQSLFGFNYSMDGANDTPASVQSTPQSEKDRIMKKTYCSLFGFRASPSPEKQEAPSQQALETPTPFDSVQREDAGVAAEQAQSSTVPAEHSQVVIAANHNEPRAHDDSSNRRLSRQGSMKVDEAGMTTDVENLTSSTDARTAVRASLESVNDQSLGQREDTTSEQQDQVTAATHDIFGSLEVQLSEMSDDESDVQGESAPTTVPPDALREKTTQTTQPSLMTAATTQQRSVPPVAQNTDEAPEVDASSATPALPEPEVELPEREHAPFDDEAFVASMLNDATSLPGSPESVRGETPRGNRRQPMATSPAASALTSPAKAVANARSAPASTAPERFLGSQKVQIPPPSTAPRTSQIGVIDLGSSNVSSDDEEPDQPITNLALSQLAHSAMDFQRDITADDEDPDGRTYSPTEVASSPAAPEAADIDMQDVDSEDDAPLVDASDQGDLQILDADISMSDAQHEDLPADTAEAETPRGQPSVLSGLPPQSQISEAPSTQSKNIADRYRYFSFQSNESESLSSDDDEGEIVDTLGSAEPVLQSDTRDASRTVSKEEGNQGPTASIARQSQVDITDTEVSPGQAITQTTKAVLEVPVEASPSTKDAKDEVGQIEIQQSSRTELPSPEHSQPQLQVQVGETQHRVESQPFETQIPSAEPAVPALLPTPAVTNEGLKVAVDVDTPAQAPASATPKRMHKRNSSSKDSVAPVRRSPRKAEPQSQQEGESLASNIGRTRNQRTASPEVAQVTAVRQTRSRRTATPEAAQSTTASFDSNLLTPQPPKPLRRSPRKSQAAGESFDGIVEERDGEAASSEIPEQSQERDSRVRGAQPQPLPEVSRVSTEEVDISPPPKRSSSLRSSQPDQQAERNTPLPKPAELSSRKSFTSRLGHVPEVISSWFSPRRSSRQQQQTELETTFIDDTINEKAEILQRTTSNGIVTSSAYYTPLSNLDEKLNAASQPGVDNTIDVLAVVTDDTKTPERAKGGPRDYFTILKLVDPSTSKSKSNPTRVEVFRPWHATLPVARAGDVILLRSFAVKSRKRQPYLLSTDASAWLVWKFDEAESGAGKQRPGSSSVVSPRRTRRGSLIGAGAREEVKGPPVELGDEERQRARELRAWWQGLSSKKEE</sequence>
<dbReference type="SUPFAM" id="SSF50249">
    <property type="entry name" value="Nucleic acid-binding proteins"/>
    <property type="match status" value="1"/>
</dbReference>
<feature type="region of interest" description="Disordered" evidence="1">
    <location>
        <begin position="1228"/>
        <end position="1297"/>
    </location>
</feature>
<dbReference type="GO" id="GO:0000781">
    <property type="term" value="C:chromosome, telomeric region"/>
    <property type="evidence" value="ECO:0007669"/>
    <property type="project" value="InterPro"/>
</dbReference>
<feature type="compositionally biased region" description="Basic and acidic residues" evidence="1">
    <location>
        <begin position="1257"/>
        <end position="1270"/>
    </location>
</feature>
<dbReference type="SMART" id="SM00976">
    <property type="entry name" value="Telo_bind"/>
    <property type="match status" value="1"/>
</dbReference>
<feature type="compositionally biased region" description="Low complexity" evidence="1">
    <location>
        <begin position="1368"/>
        <end position="1382"/>
    </location>
</feature>
<feature type="compositionally biased region" description="Low complexity" evidence="1">
    <location>
        <begin position="1780"/>
        <end position="1789"/>
    </location>
</feature>
<protein>
    <submittedName>
        <fullName evidence="3">Telomeric single stranded DNA binding POT1/Cdc13, nucleic acid-binding protein</fullName>
    </submittedName>
</protein>
<dbReference type="CDD" id="cd04497">
    <property type="entry name" value="hPOT1_OB1_like"/>
    <property type="match status" value="1"/>
</dbReference>
<dbReference type="Pfam" id="PF02765">
    <property type="entry name" value="POT1"/>
    <property type="match status" value="1"/>
</dbReference>
<feature type="compositionally biased region" description="Polar residues" evidence="1">
    <location>
        <begin position="1430"/>
        <end position="1452"/>
    </location>
</feature>
<keyword evidence="4" id="KW-1185">Reference proteome</keyword>
<feature type="compositionally biased region" description="Low complexity" evidence="1">
    <location>
        <begin position="1125"/>
        <end position="1138"/>
    </location>
</feature>
<feature type="domain" description="Telomeric single stranded DNA binding POT1/Cdc13" evidence="2">
    <location>
        <begin position="1655"/>
        <end position="1829"/>
    </location>
</feature>
<feature type="compositionally biased region" description="Polar residues" evidence="1">
    <location>
        <begin position="468"/>
        <end position="479"/>
    </location>
</feature>
<feature type="compositionally biased region" description="Acidic residues" evidence="1">
    <location>
        <begin position="1139"/>
        <end position="1153"/>
    </location>
</feature>
<proteinExistence type="predicted"/>
<feature type="compositionally biased region" description="Polar residues" evidence="1">
    <location>
        <begin position="930"/>
        <end position="956"/>
    </location>
</feature>
<feature type="compositionally biased region" description="Polar residues" evidence="1">
    <location>
        <begin position="846"/>
        <end position="856"/>
    </location>
</feature>
<feature type="region of interest" description="Disordered" evidence="1">
    <location>
        <begin position="760"/>
        <end position="1095"/>
    </location>
</feature>
<feature type="region of interest" description="Disordered" evidence="1">
    <location>
        <begin position="563"/>
        <end position="591"/>
    </location>
</feature>
<feature type="compositionally biased region" description="Polar residues" evidence="1">
    <location>
        <begin position="447"/>
        <end position="458"/>
    </location>
</feature>